<name>A0A4C1Z3R1_EUMVA</name>
<reference evidence="1 2" key="1">
    <citation type="journal article" date="2019" name="Commun. Biol.">
        <title>The bagworm genome reveals a unique fibroin gene that provides high tensile strength.</title>
        <authorList>
            <person name="Kono N."/>
            <person name="Nakamura H."/>
            <person name="Ohtoshi R."/>
            <person name="Tomita M."/>
            <person name="Numata K."/>
            <person name="Arakawa K."/>
        </authorList>
    </citation>
    <scope>NUCLEOTIDE SEQUENCE [LARGE SCALE GENOMIC DNA]</scope>
</reference>
<evidence type="ECO:0000313" key="1">
    <source>
        <dbReference type="EMBL" id="GBP83256.1"/>
    </source>
</evidence>
<dbReference type="EMBL" id="BGZK01001611">
    <property type="protein sequence ID" value="GBP83256.1"/>
    <property type="molecule type" value="Genomic_DNA"/>
</dbReference>
<protein>
    <submittedName>
        <fullName evidence="1">Uncharacterized protein</fullName>
    </submittedName>
</protein>
<proteinExistence type="predicted"/>
<sequence length="91" mass="9487">MTSPQKLSMGSTDGPLPAFFTSIPMTVDSERIIAICPGDDEGRVGSLLSYNRAAGKCVKLKLGRSPPTPADSLACNPIAAHLSTCPDAGRR</sequence>
<dbReference type="AlphaFoldDB" id="A0A4C1Z3R1"/>
<gene>
    <name evidence="1" type="ORF">EVAR_52057_1</name>
</gene>
<comment type="caution">
    <text evidence="1">The sequence shown here is derived from an EMBL/GenBank/DDBJ whole genome shotgun (WGS) entry which is preliminary data.</text>
</comment>
<keyword evidence="2" id="KW-1185">Reference proteome</keyword>
<evidence type="ECO:0000313" key="2">
    <source>
        <dbReference type="Proteomes" id="UP000299102"/>
    </source>
</evidence>
<dbReference type="Proteomes" id="UP000299102">
    <property type="component" value="Unassembled WGS sequence"/>
</dbReference>
<accession>A0A4C1Z3R1</accession>
<organism evidence="1 2">
    <name type="scientific">Eumeta variegata</name>
    <name type="common">Bagworm moth</name>
    <name type="synonym">Eumeta japonica</name>
    <dbReference type="NCBI Taxonomy" id="151549"/>
    <lineage>
        <taxon>Eukaryota</taxon>
        <taxon>Metazoa</taxon>
        <taxon>Ecdysozoa</taxon>
        <taxon>Arthropoda</taxon>
        <taxon>Hexapoda</taxon>
        <taxon>Insecta</taxon>
        <taxon>Pterygota</taxon>
        <taxon>Neoptera</taxon>
        <taxon>Endopterygota</taxon>
        <taxon>Lepidoptera</taxon>
        <taxon>Glossata</taxon>
        <taxon>Ditrysia</taxon>
        <taxon>Tineoidea</taxon>
        <taxon>Psychidae</taxon>
        <taxon>Oiketicinae</taxon>
        <taxon>Eumeta</taxon>
    </lineage>
</organism>